<dbReference type="NCBIfam" id="NF001299">
    <property type="entry name" value="PRK00241.1"/>
    <property type="match status" value="1"/>
</dbReference>
<dbReference type="GO" id="GO:0046872">
    <property type="term" value="F:metal ion binding"/>
    <property type="evidence" value="ECO:0007669"/>
    <property type="project" value="UniProtKB-KW"/>
</dbReference>
<keyword evidence="4 8" id="KW-0378">Hydrolase</keyword>
<dbReference type="AlphaFoldDB" id="A0A7X5KN73"/>
<organism evidence="8 9">
    <name type="scientific">Anaerotalea alkaliphila</name>
    <dbReference type="NCBI Taxonomy" id="2662126"/>
    <lineage>
        <taxon>Bacteria</taxon>
        <taxon>Bacillati</taxon>
        <taxon>Bacillota</taxon>
        <taxon>Clostridia</taxon>
        <taxon>Eubacteriales</taxon>
        <taxon>Anaerotalea</taxon>
    </lineage>
</organism>
<evidence type="ECO:0000259" key="7">
    <source>
        <dbReference type="PROSITE" id="PS51462"/>
    </source>
</evidence>
<dbReference type="InterPro" id="IPR015376">
    <property type="entry name" value="Znr_NADH_PPase"/>
</dbReference>
<dbReference type="InterPro" id="IPR015797">
    <property type="entry name" value="NUDIX_hydrolase-like_dom_sf"/>
</dbReference>
<dbReference type="Gene3D" id="3.90.79.20">
    <property type="match status" value="1"/>
</dbReference>
<dbReference type="PANTHER" id="PTHR11383:SF3">
    <property type="entry name" value="NAD(P)H PYROPHOSPHATASE NUDT13, MITOCHONDRIAL"/>
    <property type="match status" value="1"/>
</dbReference>
<keyword evidence="6" id="KW-0520">NAD</keyword>
<evidence type="ECO:0000256" key="1">
    <source>
        <dbReference type="ARBA" id="ARBA00001946"/>
    </source>
</evidence>
<dbReference type="InterPro" id="IPR000086">
    <property type="entry name" value="NUDIX_hydrolase_dom"/>
</dbReference>
<evidence type="ECO:0000256" key="6">
    <source>
        <dbReference type="ARBA" id="ARBA00023027"/>
    </source>
</evidence>
<comment type="cofactor">
    <cofactor evidence="1">
        <name>Mg(2+)</name>
        <dbReference type="ChEBI" id="CHEBI:18420"/>
    </cofactor>
</comment>
<keyword evidence="9" id="KW-1185">Reference proteome</keyword>
<reference evidence="8 9" key="1">
    <citation type="submission" date="2020-01" db="EMBL/GenBank/DDBJ databases">
        <title>Anaeroalcalibacter tamaniensis gen. nov., sp. nov., moderately halophilic strictly anaerobic fermenter bacterium from mud volcano of Taman peninsula.</title>
        <authorList>
            <person name="Frolova A."/>
            <person name="Merkel A.Y."/>
            <person name="Slobodkin A.I."/>
        </authorList>
    </citation>
    <scope>NUCLEOTIDE SEQUENCE [LARGE SCALE GENOMIC DNA]</scope>
    <source>
        <strain evidence="8 9">F-3ap</strain>
    </source>
</reference>
<dbReference type="Pfam" id="PF00293">
    <property type="entry name" value="NUDIX"/>
    <property type="match status" value="1"/>
</dbReference>
<dbReference type="PROSITE" id="PS00893">
    <property type="entry name" value="NUDIX_BOX"/>
    <property type="match status" value="1"/>
</dbReference>
<keyword evidence="5" id="KW-0460">Magnesium</keyword>
<evidence type="ECO:0000313" key="8">
    <source>
        <dbReference type="EMBL" id="NDL67739.1"/>
    </source>
</evidence>
<dbReference type="EC" id="3.6.1.22" evidence="2"/>
<evidence type="ECO:0000256" key="4">
    <source>
        <dbReference type="ARBA" id="ARBA00022801"/>
    </source>
</evidence>
<evidence type="ECO:0000256" key="2">
    <source>
        <dbReference type="ARBA" id="ARBA00012381"/>
    </source>
</evidence>
<feature type="domain" description="Nudix hydrolase" evidence="7">
    <location>
        <begin position="133"/>
        <end position="258"/>
    </location>
</feature>
<dbReference type="PROSITE" id="PS51462">
    <property type="entry name" value="NUDIX"/>
    <property type="match status" value="1"/>
</dbReference>
<evidence type="ECO:0000313" key="9">
    <source>
        <dbReference type="Proteomes" id="UP000461585"/>
    </source>
</evidence>
<dbReference type="Proteomes" id="UP000461585">
    <property type="component" value="Unassembled WGS sequence"/>
</dbReference>
<dbReference type="EMBL" id="JAAEEH010000020">
    <property type="protein sequence ID" value="NDL67739.1"/>
    <property type="molecule type" value="Genomic_DNA"/>
</dbReference>
<dbReference type="CDD" id="cd03429">
    <property type="entry name" value="NUDIX_NADH_pyrophosphatase_Nudt13"/>
    <property type="match status" value="1"/>
</dbReference>
<comment type="caution">
    <text evidence="8">The sequence shown here is derived from an EMBL/GenBank/DDBJ whole genome shotgun (WGS) entry which is preliminary data.</text>
</comment>
<dbReference type="RefSeq" id="WP_162370467.1">
    <property type="nucleotide sequence ID" value="NZ_JAAEEH010000020.1"/>
</dbReference>
<accession>A0A7X5KN73</accession>
<dbReference type="GO" id="GO:0016787">
    <property type="term" value="F:hydrolase activity"/>
    <property type="evidence" value="ECO:0007669"/>
    <property type="project" value="UniProtKB-KW"/>
</dbReference>
<dbReference type="InterPro" id="IPR020084">
    <property type="entry name" value="NUDIX_hydrolase_CS"/>
</dbReference>
<gene>
    <name evidence="8" type="primary">nudC</name>
    <name evidence="8" type="ORF">GXN74_08315</name>
</gene>
<sequence length="262" mass="29171">MVQEMFWMLFSPEGILVLRDGEGYAFPEGEWPAGGLLRQGYVGVYQGREVRWGELAKGFDPQAWVGEREILWTDLRALAGIVDSACWMAAGRAYQLMDFERTHLYCGRCGTPTEKVPTENARACPACGLTVYPRIAPATITAILSGDRILLAHNKRFANNVYSLVAGFVEPSETFEECAAREIREEVGVEVENIRYFGSQTWPFPHSIMVGMVADHAGGEIVPDGEEIDDARWFGKDDLPNLPPKVSIARKMIDAWLAGVLR</sequence>
<dbReference type="PANTHER" id="PTHR11383">
    <property type="entry name" value="NUCLEOSIDE DIPHOSPHATE-LINKED MOIETY X MOTIF 13"/>
    <property type="match status" value="1"/>
</dbReference>
<keyword evidence="3" id="KW-0479">Metal-binding</keyword>
<evidence type="ECO:0000256" key="5">
    <source>
        <dbReference type="ARBA" id="ARBA00022842"/>
    </source>
</evidence>
<dbReference type="Gene3D" id="3.90.79.10">
    <property type="entry name" value="Nucleoside Triphosphate Pyrophosphohydrolase"/>
    <property type="match status" value="1"/>
</dbReference>
<name>A0A7X5KN73_9FIRM</name>
<dbReference type="InterPro" id="IPR049734">
    <property type="entry name" value="NudC-like_C"/>
</dbReference>
<dbReference type="SUPFAM" id="SSF55811">
    <property type="entry name" value="Nudix"/>
    <property type="match status" value="2"/>
</dbReference>
<evidence type="ECO:0000256" key="3">
    <source>
        <dbReference type="ARBA" id="ARBA00022723"/>
    </source>
</evidence>
<dbReference type="Pfam" id="PF09297">
    <property type="entry name" value="Zn_ribbon_NUD"/>
    <property type="match status" value="1"/>
</dbReference>
<proteinExistence type="predicted"/>
<protein>
    <recommendedName>
        <fullName evidence="2">NAD(+) diphosphatase</fullName>
        <ecNumber evidence="2">3.6.1.22</ecNumber>
    </recommendedName>
</protein>